<name>A0A067L6W2_JATCU</name>
<evidence type="ECO:0000313" key="2">
    <source>
        <dbReference type="Proteomes" id="UP000027138"/>
    </source>
</evidence>
<organism evidence="1 2">
    <name type="scientific">Jatropha curcas</name>
    <name type="common">Barbados nut</name>
    <dbReference type="NCBI Taxonomy" id="180498"/>
    <lineage>
        <taxon>Eukaryota</taxon>
        <taxon>Viridiplantae</taxon>
        <taxon>Streptophyta</taxon>
        <taxon>Embryophyta</taxon>
        <taxon>Tracheophyta</taxon>
        <taxon>Spermatophyta</taxon>
        <taxon>Magnoliopsida</taxon>
        <taxon>eudicotyledons</taxon>
        <taxon>Gunneridae</taxon>
        <taxon>Pentapetalae</taxon>
        <taxon>rosids</taxon>
        <taxon>fabids</taxon>
        <taxon>Malpighiales</taxon>
        <taxon>Euphorbiaceae</taxon>
        <taxon>Crotonoideae</taxon>
        <taxon>Jatropheae</taxon>
        <taxon>Jatropha</taxon>
    </lineage>
</organism>
<keyword evidence="2" id="KW-1185">Reference proteome</keyword>
<proteinExistence type="predicted"/>
<accession>A0A067L6W2</accession>
<sequence>MAIENVMNWLLGDAMIDLVTRPVSHGMKLWNSFRMQELQSATVACTTLNGIWLDCRLVGCSMELVASLLLCGSGLFMQKGARHGKFGSNTFVAGEWFDRLPKWV</sequence>
<evidence type="ECO:0000313" key="1">
    <source>
        <dbReference type="EMBL" id="KDP39829.1"/>
    </source>
</evidence>
<reference evidence="1 2" key="1">
    <citation type="journal article" date="2014" name="PLoS ONE">
        <title>Global Analysis of Gene Expression Profiles in Physic Nut (Jatropha curcas L.) Seedlings Exposed to Salt Stress.</title>
        <authorList>
            <person name="Zhang L."/>
            <person name="Zhang C."/>
            <person name="Wu P."/>
            <person name="Chen Y."/>
            <person name="Li M."/>
            <person name="Jiang H."/>
            <person name="Wu G."/>
        </authorList>
    </citation>
    <scope>NUCLEOTIDE SEQUENCE [LARGE SCALE GENOMIC DNA]</scope>
    <source>
        <strain evidence="2">cv. GZQX0401</strain>
        <tissue evidence="1">Young leaves</tissue>
    </source>
</reference>
<dbReference type="EMBL" id="KK914338">
    <property type="protein sequence ID" value="KDP39829.1"/>
    <property type="molecule type" value="Genomic_DNA"/>
</dbReference>
<gene>
    <name evidence="1" type="ORF">JCGZ_04239</name>
</gene>
<dbReference type="Proteomes" id="UP000027138">
    <property type="component" value="Unassembled WGS sequence"/>
</dbReference>
<dbReference type="AlphaFoldDB" id="A0A067L6W2"/>
<protein>
    <submittedName>
        <fullName evidence="1">Uncharacterized protein</fullName>
    </submittedName>
</protein>